<name>A0A921Z672_MANSE</name>
<accession>A0A921Z672</accession>
<proteinExistence type="predicted"/>
<comment type="caution">
    <text evidence="2">The sequence shown here is derived from an EMBL/GenBank/DDBJ whole genome shotgun (WGS) entry which is preliminary data.</text>
</comment>
<protein>
    <submittedName>
        <fullName evidence="2">Uncharacterized protein</fullName>
    </submittedName>
</protein>
<reference evidence="2" key="1">
    <citation type="journal article" date="2016" name="Insect Biochem. Mol. Biol.">
        <title>Multifaceted biological insights from a draft genome sequence of the tobacco hornworm moth, Manduca sexta.</title>
        <authorList>
            <person name="Kanost M.R."/>
            <person name="Arrese E.L."/>
            <person name="Cao X."/>
            <person name="Chen Y.R."/>
            <person name="Chellapilla S."/>
            <person name="Goldsmith M.R."/>
            <person name="Grosse-Wilde E."/>
            <person name="Heckel D.G."/>
            <person name="Herndon N."/>
            <person name="Jiang H."/>
            <person name="Papanicolaou A."/>
            <person name="Qu J."/>
            <person name="Soulages J.L."/>
            <person name="Vogel H."/>
            <person name="Walters J."/>
            <person name="Waterhouse R.M."/>
            <person name="Ahn S.J."/>
            <person name="Almeida F.C."/>
            <person name="An C."/>
            <person name="Aqrawi P."/>
            <person name="Bretschneider A."/>
            <person name="Bryant W.B."/>
            <person name="Bucks S."/>
            <person name="Chao H."/>
            <person name="Chevignon G."/>
            <person name="Christen J.M."/>
            <person name="Clarke D.F."/>
            <person name="Dittmer N.T."/>
            <person name="Ferguson L.C.F."/>
            <person name="Garavelou S."/>
            <person name="Gordon K.H.J."/>
            <person name="Gunaratna R.T."/>
            <person name="Han Y."/>
            <person name="Hauser F."/>
            <person name="He Y."/>
            <person name="Heidel-Fischer H."/>
            <person name="Hirsh A."/>
            <person name="Hu Y."/>
            <person name="Jiang H."/>
            <person name="Kalra D."/>
            <person name="Klinner C."/>
            <person name="Konig C."/>
            <person name="Kovar C."/>
            <person name="Kroll A.R."/>
            <person name="Kuwar S.S."/>
            <person name="Lee S.L."/>
            <person name="Lehman R."/>
            <person name="Li K."/>
            <person name="Li Z."/>
            <person name="Liang H."/>
            <person name="Lovelace S."/>
            <person name="Lu Z."/>
            <person name="Mansfield J.H."/>
            <person name="McCulloch K.J."/>
            <person name="Mathew T."/>
            <person name="Morton B."/>
            <person name="Muzny D.M."/>
            <person name="Neunemann D."/>
            <person name="Ongeri F."/>
            <person name="Pauchet Y."/>
            <person name="Pu L.L."/>
            <person name="Pyrousis I."/>
            <person name="Rao X.J."/>
            <person name="Redding A."/>
            <person name="Roesel C."/>
            <person name="Sanchez-Gracia A."/>
            <person name="Schaack S."/>
            <person name="Shukla A."/>
            <person name="Tetreau G."/>
            <person name="Wang Y."/>
            <person name="Xiong G.H."/>
            <person name="Traut W."/>
            <person name="Walsh T.K."/>
            <person name="Worley K.C."/>
            <person name="Wu D."/>
            <person name="Wu W."/>
            <person name="Wu Y.Q."/>
            <person name="Zhang X."/>
            <person name="Zou Z."/>
            <person name="Zucker H."/>
            <person name="Briscoe A.D."/>
            <person name="Burmester T."/>
            <person name="Clem R.J."/>
            <person name="Feyereisen R."/>
            <person name="Grimmelikhuijzen C.J.P."/>
            <person name="Hamodrakas S.J."/>
            <person name="Hansson B.S."/>
            <person name="Huguet E."/>
            <person name="Jermiin L.S."/>
            <person name="Lan Q."/>
            <person name="Lehman H.K."/>
            <person name="Lorenzen M."/>
            <person name="Merzendorfer H."/>
            <person name="Michalopoulos I."/>
            <person name="Morton D.B."/>
            <person name="Muthukrishnan S."/>
            <person name="Oakeshott J.G."/>
            <person name="Palmer W."/>
            <person name="Park Y."/>
            <person name="Passarelli A.L."/>
            <person name="Rozas J."/>
            <person name="Schwartz L.M."/>
            <person name="Smith W."/>
            <person name="Southgate A."/>
            <person name="Vilcinskas A."/>
            <person name="Vogt R."/>
            <person name="Wang P."/>
            <person name="Werren J."/>
            <person name="Yu X.Q."/>
            <person name="Zhou J.J."/>
            <person name="Brown S.J."/>
            <person name="Scherer S.E."/>
            <person name="Richards S."/>
            <person name="Blissard G.W."/>
        </authorList>
    </citation>
    <scope>NUCLEOTIDE SEQUENCE</scope>
</reference>
<dbReference type="Proteomes" id="UP000791440">
    <property type="component" value="Unassembled WGS sequence"/>
</dbReference>
<gene>
    <name evidence="2" type="ORF">O3G_MSEX007221</name>
</gene>
<keyword evidence="3" id="KW-1185">Reference proteome</keyword>
<feature type="region of interest" description="Disordered" evidence="1">
    <location>
        <begin position="177"/>
        <end position="197"/>
    </location>
</feature>
<organism evidence="2 3">
    <name type="scientific">Manduca sexta</name>
    <name type="common">Tobacco hawkmoth</name>
    <name type="synonym">Tobacco hornworm</name>
    <dbReference type="NCBI Taxonomy" id="7130"/>
    <lineage>
        <taxon>Eukaryota</taxon>
        <taxon>Metazoa</taxon>
        <taxon>Ecdysozoa</taxon>
        <taxon>Arthropoda</taxon>
        <taxon>Hexapoda</taxon>
        <taxon>Insecta</taxon>
        <taxon>Pterygota</taxon>
        <taxon>Neoptera</taxon>
        <taxon>Endopterygota</taxon>
        <taxon>Lepidoptera</taxon>
        <taxon>Glossata</taxon>
        <taxon>Ditrysia</taxon>
        <taxon>Bombycoidea</taxon>
        <taxon>Sphingidae</taxon>
        <taxon>Sphinginae</taxon>
        <taxon>Sphingini</taxon>
        <taxon>Manduca</taxon>
    </lineage>
</organism>
<dbReference type="AlphaFoldDB" id="A0A921Z672"/>
<evidence type="ECO:0000256" key="1">
    <source>
        <dbReference type="SAM" id="MobiDB-lite"/>
    </source>
</evidence>
<evidence type="ECO:0000313" key="2">
    <source>
        <dbReference type="EMBL" id="KAG6451586.1"/>
    </source>
</evidence>
<evidence type="ECO:0000313" key="3">
    <source>
        <dbReference type="Proteomes" id="UP000791440"/>
    </source>
</evidence>
<sequence length="497" mass="55367">MTVIMAFLVSVMDKEQFVTVNFPSSISPDCDLRAMEGGDGMVAVVRELRDTGLAVTVLDGCRRYTLMPNSASVAHPTPTCIHVSRDVPEPIRAMSEGCTEPPLRCDSSVQATDGRYASMYKVQHCNVSSTSPPNHLAELPPQCAELTPGHDNFNVGGTGSGEKYSPVRLSTQFREGMSWPDRESCTPRPSYEPDSFANSLRKYSNMSPQRSEIVERLVNYTQAKNVSKCFAKSRLSSTRLSECNSNYSFERDSRASPTHHSGYEPKVTIRPRVNTDESLTREERPKTCDMCPELNASAFCRNFETRYLRDVSNSTRDSLRNFAKRNSTSAKIQAVVEMMSRQVATLPRVEPSKRNVAVPLSPICSITQRCPEASLAVGSTGSAFKSVQITSKNITEKTRKFAQSTSSSIGLLSAVDKQQCNEHSRIKSKSSEDFRTDMLQLLQSIDCHSDEVYQAFRDEVARLEISAYQPTTALKTILNIGYEKYTRKAQNFLNDII</sequence>
<reference evidence="2" key="2">
    <citation type="submission" date="2020-12" db="EMBL/GenBank/DDBJ databases">
        <authorList>
            <person name="Kanost M."/>
        </authorList>
    </citation>
    <scope>NUCLEOTIDE SEQUENCE</scope>
</reference>
<dbReference type="EMBL" id="JH668410">
    <property type="protein sequence ID" value="KAG6451586.1"/>
    <property type="molecule type" value="Genomic_DNA"/>
</dbReference>